<protein>
    <submittedName>
        <fullName evidence="5">Uncharacterized protein</fullName>
    </submittedName>
</protein>
<reference evidence="5" key="1">
    <citation type="journal article" date="2022" name="Int. J. Syst. Evol. Microbiol.">
        <title>Granulimonas faecalis gen. nov., sp. nov., and Leptogranulimonas caecicola gen. nov., sp. nov., novel lactate-producing Atopobiaceae bacteria isolated from mouse intestines, and an emended description of the family Atopobiaceae.</title>
        <authorList>
            <person name="Morinaga K."/>
            <person name="Kusada H."/>
            <person name="Sakamoto S."/>
            <person name="Murakami T."/>
            <person name="Toyoda A."/>
            <person name="Mori H."/>
            <person name="Meng X.Y."/>
            <person name="Takashino M."/>
            <person name="Murotomi K."/>
            <person name="Tamaki H."/>
        </authorList>
    </citation>
    <scope>NUCLEOTIDE SEQUENCE</scope>
    <source>
        <strain evidence="5">OPF53</strain>
    </source>
</reference>
<dbReference type="EMBL" id="BQKC01000001">
    <property type="protein sequence ID" value="GJM55988.1"/>
    <property type="molecule type" value="Genomic_DNA"/>
</dbReference>
<evidence type="ECO:0000313" key="6">
    <source>
        <dbReference type="Proteomes" id="UP001055025"/>
    </source>
</evidence>
<sequence>MNTSLTQRFIVCALDGDGNFATKEAKACSVACALYELASDGFVKVARDDDKVRCEAQLPVSQRDLLPLYDYVEQHRVVDADKLLEHMLGKEFSPFMASLCDPLREAGLLVTDKSETTFVPSPDARKEIVGHVVRALDGDEPMKRDDAALLAFIDGAGLADDVFGREERRDIKELLKDRKWDSFKFATTPEGKDTFVSAWNDVEKVYAPIVREYVAKH</sequence>
<dbReference type="GO" id="GO:0012505">
    <property type="term" value="C:endomembrane system"/>
    <property type="evidence" value="ECO:0007669"/>
    <property type="project" value="UniProtKB-ARBA"/>
</dbReference>
<keyword evidence="3" id="KW-0446">Lipid-binding</keyword>
<name>A0AAV5B4V7_9ACTN</name>
<accession>A0AAV5B4V7</accession>
<keyword evidence="2" id="KW-0333">Golgi apparatus</keyword>
<evidence type="ECO:0000256" key="4">
    <source>
        <dbReference type="ARBA" id="ARBA00023136"/>
    </source>
</evidence>
<dbReference type="AlphaFoldDB" id="A0AAV5B4V7"/>
<proteinExistence type="predicted"/>
<dbReference type="Proteomes" id="UP001055025">
    <property type="component" value="Unassembled WGS sequence"/>
</dbReference>
<dbReference type="GO" id="GO:0005737">
    <property type="term" value="C:cytoplasm"/>
    <property type="evidence" value="ECO:0007669"/>
    <property type="project" value="UniProtKB-ARBA"/>
</dbReference>
<gene>
    <name evidence="5" type="ORF">ATOP_16430</name>
</gene>
<evidence type="ECO:0000256" key="1">
    <source>
        <dbReference type="ARBA" id="ARBA00004255"/>
    </source>
</evidence>
<comment type="subcellular location">
    <subcellularLocation>
        <location evidence="1">Golgi apparatus membrane</location>
        <topology evidence="1">Peripheral membrane protein</topology>
        <orientation evidence="1">Cytoplasmic side</orientation>
    </subcellularLocation>
</comment>
<evidence type="ECO:0000313" key="5">
    <source>
        <dbReference type="EMBL" id="GJM55988.1"/>
    </source>
</evidence>
<dbReference type="Gene3D" id="1.10.3630.10">
    <property type="entry name" value="yeast vps74-n-term truncation variant domain like"/>
    <property type="match status" value="1"/>
</dbReference>
<dbReference type="Pfam" id="PF05719">
    <property type="entry name" value="GPP34"/>
    <property type="match status" value="1"/>
</dbReference>
<dbReference type="GO" id="GO:0070273">
    <property type="term" value="F:phosphatidylinositol-4-phosphate binding"/>
    <property type="evidence" value="ECO:0007669"/>
    <property type="project" value="InterPro"/>
</dbReference>
<dbReference type="RefSeq" id="WP_135978465.1">
    <property type="nucleotide sequence ID" value="NZ_BQKC01000001.1"/>
</dbReference>
<dbReference type="InterPro" id="IPR008628">
    <property type="entry name" value="GPP34-like"/>
</dbReference>
<dbReference type="InterPro" id="IPR038261">
    <property type="entry name" value="GPP34-like_sf"/>
</dbReference>
<keyword evidence="4" id="KW-0472">Membrane</keyword>
<evidence type="ECO:0000256" key="2">
    <source>
        <dbReference type="ARBA" id="ARBA00023034"/>
    </source>
</evidence>
<comment type="caution">
    <text evidence="5">The sequence shown here is derived from an EMBL/GenBank/DDBJ whole genome shotgun (WGS) entry which is preliminary data.</text>
</comment>
<keyword evidence="6" id="KW-1185">Reference proteome</keyword>
<organism evidence="5 6">
    <name type="scientific">Granulimonas faecalis</name>
    <dbReference type="NCBI Taxonomy" id="2894155"/>
    <lineage>
        <taxon>Bacteria</taxon>
        <taxon>Bacillati</taxon>
        <taxon>Actinomycetota</taxon>
        <taxon>Coriobacteriia</taxon>
        <taxon>Coriobacteriales</taxon>
        <taxon>Kribbibacteriaceae</taxon>
        <taxon>Granulimonas</taxon>
    </lineage>
</organism>
<evidence type="ECO:0000256" key="3">
    <source>
        <dbReference type="ARBA" id="ARBA00023121"/>
    </source>
</evidence>